<evidence type="ECO:0000313" key="2">
    <source>
        <dbReference type="Proteomes" id="UP000077315"/>
    </source>
</evidence>
<dbReference type="OrthoDB" id="2422867at2759"/>
<accession>A0A167J6A6</accession>
<organism evidence="1 2">
    <name type="scientific">Phycomyces blakesleeanus (strain ATCC 8743b / DSM 1359 / FGSC 10004 / NBRC 33097 / NRRL 1555)</name>
    <dbReference type="NCBI Taxonomy" id="763407"/>
    <lineage>
        <taxon>Eukaryota</taxon>
        <taxon>Fungi</taxon>
        <taxon>Fungi incertae sedis</taxon>
        <taxon>Mucoromycota</taxon>
        <taxon>Mucoromycotina</taxon>
        <taxon>Mucoromycetes</taxon>
        <taxon>Mucorales</taxon>
        <taxon>Phycomycetaceae</taxon>
        <taxon>Phycomyces</taxon>
    </lineage>
</organism>
<evidence type="ECO:0000313" key="1">
    <source>
        <dbReference type="EMBL" id="OAD65249.1"/>
    </source>
</evidence>
<protein>
    <submittedName>
        <fullName evidence="1">Uncharacterized protein</fullName>
    </submittedName>
</protein>
<proteinExistence type="predicted"/>
<dbReference type="VEuPathDB" id="FungiDB:PHYBLDRAFT_160858"/>
<gene>
    <name evidence="1" type="ORF">PHYBLDRAFT_160858</name>
</gene>
<sequence length="147" mass="16622">MPCIENSPLKPRFLSQSTWRTMIMFPQSSTILKKNGFTNIKQQFGKSEQYKTNSHRMTFVNIVGTSNVRGNSRTTLMTFPIARAWVEHKTTANYLLVNFGVCAIPFVQMWVIAAVTAKRTTTTTVLPSVFTTDNKKALRNAITNEGR</sequence>
<dbReference type="EMBL" id="KV441011">
    <property type="protein sequence ID" value="OAD65249.1"/>
    <property type="molecule type" value="Genomic_DNA"/>
</dbReference>
<keyword evidence="2" id="KW-1185">Reference proteome</keyword>
<dbReference type="Proteomes" id="UP000077315">
    <property type="component" value="Unassembled WGS sequence"/>
</dbReference>
<name>A0A167J6A6_PHYB8</name>
<dbReference type="AlphaFoldDB" id="A0A167J6A6"/>
<reference evidence="2" key="1">
    <citation type="submission" date="2015-06" db="EMBL/GenBank/DDBJ databases">
        <title>Expansion of signal transduction pathways in fungi by whole-genome duplication.</title>
        <authorList>
            <consortium name="DOE Joint Genome Institute"/>
            <person name="Corrochano L.M."/>
            <person name="Kuo A."/>
            <person name="Marcet-Houben M."/>
            <person name="Polaino S."/>
            <person name="Salamov A."/>
            <person name="Villalobos J.M."/>
            <person name="Alvarez M.I."/>
            <person name="Avalos J."/>
            <person name="Benito E.P."/>
            <person name="Benoit I."/>
            <person name="Burger G."/>
            <person name="Camino L.P."/>
            <person name="Canovas D."/>
            <person name="Cerda-Olmedo E."/>
            <person name="Cheng J.-F."/>
            <person name="Dominguez A."/>
            <person name="Elias M."/>
            <person name="Eslava A.P."/>
            <person name="Glaser F."/>
            <person name="Grimwood J."/>
            <person name="Gutierrez G."/>
            <person name="Heitman J."/>
            <person name="Henrissat B."/>
            <person name="Iturriaga E.A."/>
            <person name="Lang B.F."/>
            <person name="Lavin J.L."/>
            <person name="Lee S."/>
            <person name="Li W."/>
            <person name="Lindquist E."/>
            <person name="Lopez-Garcia S."/>
            <person name="Luque E.M."/>
            <person name="Marcos A.T."/>
            <person name="Martin J."/>
            <person name="McCluskey K."/>
            <person name="Medina H.R."/>
            <person name="Miralles-Duran A."/>
            <person name="Miyazaki A."/>
            <person name="Munoz-Torres E."/>
            <person name="Oguiza J.A."/>
            <person name="Ohm R."/>
            <person name="Olmedo M."/>
            <person name="Orejas M."/>
            <person name="Ortiz-Castellanos L."/>
            <person name="Pisabarro A.G."/>
            <person name="Rodriguez-Romero J."/>
            <person name="Ruiz-Herrera J."/>
            <person name="Ruiz-Vazquez R."/>
            <person name="Sanz C."/>
            <person name="Schackwitz W."/>
            <person name="Schmutz J."/>
            <person name="Shahriari M."/>
            <person name="Shelest E."/>
            <person name="Silva-Franco F."/>
            <person name="Soanes D."/>
            <person name="Syed K."/>
            <person name="Tagua V.G."/>
            <person name="Talbot N.J."/>
            <person name="Thon M."/>
            <person name="De vries R.P."/>
            <person name="Wiebenga A."/>
            <person name="Yadav J.S."/>
            <person name="Braun E.L."/>
            <person name="Baker S."/>
            <person name="Garre V."/>
            <person name="Horwitz B."/>
            <person name="Torres-Martinez S."/>
            <person name="Idnurm A."/>
            <person name="Herrera-Estrella A."/>
            <person name="Gabaldon T."/>
            <person name="Grigoriev I.V."/>
        </authorList>
    </citation>
    <scope>NUCLEOTIDE SEQUENCE [LARGE SCALE GENOMIC DNA]</scope>
    <source>
        <strain evidence="2">NRRL 1555(-)</strain>
    </source>
</reference>
<dbReference type="InParanoid" id="A0A167J6A6"/>
<dbReference type="RefSeq" id="XP_018283289.1">
    <property type="nucleotide sequence ID" value="XM_018434274.1"/>
</dbReference>
<dbReference type="GeneID" id="28995180"/>